<feature type="compositionally biased region" description="Basic and acidic residues" evidence="1">
    <location>
        <begin position="1"/>
        <end position="30"/>
    </location>
</feature>
<organism evidence="2 3">
    <name type="scientific">Dyella nitratireducens</name>
    <dbReference type="NCBI Taxonomy" id="1849580"/>
    <lineage>
        <taxon>Bacteria</taxon>
        <taxon>Pseudomonadati</taxon>
        <taxon>Pseudomonadota</taxon>
        <taxon>Gammaproteobacteria</taxon>
        <taxon>Lysobacterales</taxon>
        <taxon>Rhodanobacteraceae</taxon>
        <taxon>Dyella</taxon>
    </lineage>
</organism>
<gene>
    <name evidence="2" type="ORF">GCM10010981_43690</name>
</gene>
<accession>A0ABQ1GUC9</accession>
<sequence length="111" mass="12059">MQDDRADAVEQNRKDHVDQGERGDHAESVHGDLPGDEMHGETTPSQIVGWGANPNIAILVDMAVLGFAPQPTRLYNDLWRESPWPDTGSSHGCPKEGRAANNTSNSLSLVD</sequence>
<proteinExistence type="predicted"/>
<keyword evidence="3" id="KW-1185">Reference proteome</keyword>
<reference evidence="3" key="1">
    <citation type="journal article" date="2019" name="Int. J. Syst. Evol. Microbiol.">
        <title>The Global Catalogue of Microorganisms (GCM) 10K type strain sequencing project: providing services to taxonomists for standard genome sequencing and annotation.</title>
        <authorList>
            <consortium name="The Broad Institute Genomics Platform"/>
            <consortium name="The Broad Institute Genome Sequencing Center for Infectious Disease"/>
            <person name="Wu L."/>
            <person name="Ma J."/>
        </authorList>
    </citation>
    <scope>NUCLEOTIDE SEQUENCE [LARGE SCALE GENOMIC DNA]</scope>
    <source>
        <strain evidence="3">CGMCC 1.15439</strain>
    </source>
</reference>
<dbReference type="EMBL" id="BMJA01000006">
    <property type="protein sequence ID" value="GGA49686.1"/>
    <property type="molecule type" value="Genomic_DNA"/>
</dbReference>
<protein>
    <submittedName>
        <fullName evidence="2">Uncharacterized protein</fullName>
    </submittedName>
</protein>
<feature type="region of interest" description="Disordered" evidence="1">
    <location>
        <begin position="77"/>
        <end position="111"/>
    </location>
</feature>
<evidence type="ECO:0000313" key="3">
    <source>
        <dbReference type="Proteomes" id="UP000620046"/>
    </source>
</evidence>
<name>A0ABQ1GUC9_9GAMM</name>
<dbReference type="Proteomes" id="UP000620046">
    <property type="component" value="Unassembled WGS sequence"/>
</dbReference>
<evidence type="ECO:0000313" key="2">
    <source>
        <dbReference type="EMBL" id="GGA49686.1"/>
    </source>
</evidence>
<feature type="compositionally biased region" description="Polar residues" evidence="1">
    <location>
        <begin position="100"/>
        <end position="111"/>
    </location>
</feature>
<feature type="region of interest" description="Disordered" evidence="1">
    <location>
        <begin position="1"/>
        <end position="47"/>
    </location>
</feature>
<comment type="caution">
    <text evidence="2">The sequence shown here is derived from an EMBL/GenBank/DDBJ whole genome shotgun (WGS) entry which is preliminary data.</text>
</comment>
<evidence type="ECO:0000256" key="1">
    <source>
        <dbReference type="SAM" id="MobiDB-lite"/>
    </source>
</evidence>